<feature type="compositionally biased region" description="Basic and acidic residues" evidence="3">
    <location>
        <begin position="439"/>
        <end position="458"/>
    </location>
</feature>
<evidence type="ECO:0000256" key="1">
    <source>
        <dbReference type="ARBA" id="ARBA00008590"/>
    </source>
</evidence>
<evidence type="ECO:0000256" key="3">
    <source>
        <dbReference type="SAM" id="MobiDB-lite"/>
    </source>
</evidence>
<feature type="compositionally biased region" description="Basic and acidic residues" evidence="3">
    <location>
        <begin position="473"/>
        <end position="500"/>
    </location>
</feature>
<dbReference type="EMBL" id="JAWJWF010000047">
    <property type="protein sequence ID" value="KAK6621504.1"/>
    <property type="molecule type" value="Genomic_DNA"/>
</dbReference>
<comment type="caution">
    <text evidence="6">The sequence shown here is derived from an EMBL/GenBank/DDBJ whole genome shotgun (WGS) entry which is preliminary data.</text>
</comment>
<evidence type="ECO:0000256" key="2">
    <source>
        <dbReference type="ARBA" id="ARBA00022553"/>
    </source>
</evidence>
<gene>
    <name evidence="6" type="ORF">RUM44_001311</name>
</gene>
<evidence type="ECO:0000313" key="7">
    <source>
        <dbReference type="Proteomes" id="UP001359485"/>
    </source>
</evidence>
<keyword evidence="7" id="KW-1185">Reference proteome</keyword>
<dbReference type="InterPro" id="IPR019381">
    <property type="entry name" value="PACS1/2_C"/>
</dbReference>
<organism evidence="6 7">
    <name type="scientific">Polyplax serrata</name>
    <name type="common">Common mouse louse</name>
    <dbReference type="NCBI Taxonomy" id="468196"/>
    <lineage>
        <taxon>Eukaryota</taxon>
        <taxon>Metazoa</taxon>
        <taxon>Ecdysozoa</taxon>
        <taxon>Arthropoda</taxon>
        <taxon>Hexapoda</taxon>
        <taxon>Insecta</taxon>
        <taxon>Pterygota</taxon>
        <taxon>Neoptera</taxon>
        <taxon>Paraneoptera</taxon>
        <taxon>Psocodea</taxon>
        <taxon>Troctomorpha</taxon>
        <taxon>Phthiraptera</taxon>
        <taxon>Anoplura</taxon>
        <taxon>Polyplacidae</taxon>
        <taxon>Polyplax</taxon>
    </lineage>
</organism>
<feature type="compositionally biased region" description="Basic and acidic residues" evidence="3">
    <location>
        <begin position="289"/>
        <end position="300"/>
    </location>
</feature>
<evidence type="ECO:0000259" key="4">
    <source>
        <dbReference type="Pfam" id="PF10254"/>
    </source>
</evidence>
<feature type="region of interest" description="Disordered" evidence="3">
    <location>
        <begin position="396"/>
        <end position="415"/>
    </location>
</feature>
<feature type="compositionally biased region" description="Acidic residues" evidence="3">
    <location>
        <begin position="236"/>
        <end position="263"/>
    </location>
</feature>
<feature type="compositionally biased region" description="Basic and acidic residues" evidence="3">
    <location>
        <begin position="223"/>
        <end position="235"/>
    </location>
</feature>
<feature type="region of interest" description="Disordered" evidence="3">
    <location>
        <begin position="733"/>
        <end position="760"/>
    </location>
</feature>
<evidence type="ECO:0000259" key="5">
    <source>
        <dbReference type="Pfam" id="PF25332"/>
    </source>
</evidence>
<feature type="domain" description="Phosphofurin acidic cluster sorting protein 1/2 N-terminal C2" evidence="5">
    <location>
        <begin position="82"/>
        <end position="221"/>
    </location>
</feature>
<proteinExistence type="inferred from homology"/>
<protein>
    <recommendedName>
        <fullName evidence="8">Phosphofurin acidic cluster sorting protein 2</fullName>
    </recommendedName>
</protein>
<dbReference type="Proteomes" id="UP001359485">
    <property type="component" value="Unassembled WGS sequence"/>
</dbReference>
<dbReference type="PANTHER" id="PTHR13280:SF17">
    <property type="entry name" value="KRUEPPEL TARGET AT 95D, ISOFORM A"/>
    <property type="match status" value="1"/>
</dbReference>
<evidence type="ECO:0008006" key="8">
    <source>
        <dbReference type="Google" id="ProtNLM"/>
    </source>
</evidence>
<reference evidence="6 7" key="1">
    <citation type="submission" date="2023-09" db="EMBL/GenBank/DDBJ databases">
        <title>Genomes of two closely related lineages of the louse Polyplax serrata with different host specificities.</title>
        <authorList>
            <person name="Martinu J."/>
            <person name="Tarabai H."/>
            <person name="Stefka J."/>
            <person name="Hypsa V."/>
        </authorList>
    </citation>
    <scope>NUCLEOTIDE SEQUENCE [LARGE SCALE GENOMIC DNA]</scope>
    <source>
        <strain evidence="6">98ZLc_SE</strain>
    </source>
</reference>
<dbReference type="Pfam" id="PF25332">
    <property type="entry name" value="C2_PACS_N"/>
    <property type="match status" value="1"/>
</dbReference>
<dbReference type="PANTHER" id="PTHR13280">
    <property type="entry name" value="PHOSPHOFURIN ACIDIC CLUSTER SORTING PROTEIN"/>
    <property type="match status" value="1"/>
</dbReference>
<dbReference type="Pfam" id="PF10254">
    <property type="entry name" value="Pacs-1"/>
    <property type="match status" value="1"/>
</dbReference>
<comment type="similarity">
    <text evidence="1">Belongs to the PACS family.</text>
</comment>
<evidence type="ECO:0000313" key="6">
    <source>
        <dbReference type="EMBL" id="KAK6621504.1"/>
    </source>
</evidence>
<keyword evidence="2" id="KW-0597">Phosphoprotein</keyword>
<sequence>MADRGSKPPPIVIGKPVPMKLFATWEVDRTPPNCIPREDHMHGTKEIQIRVSWRIILRNQSRIFLCKTSDEPGQKRFIHMLLCSLTLSRLVVLRPLGAELASISVAVKMQSSKRILRSNEMTLPTNGLLDTELDLHFALQYPHFLKRDGNKLHVMLQRRKRYKNRTILGFKTLAEGVVNMSQVLQKQMDLELDLLSEGKEGKGGGLAARVTVNCLSSQPVDQKHVFGDPCDRGGDYSDEDEEFASSQDEGEGEVDGSDSEPMLDETGRRVRKTQRVKMQTNARKSKLSKGSDKKSKKDREKKMTVGFWDMAGLNYKNQEIWSFIKSFEVSGLMETWLDEKSWSKQRNLKQKFIALLKRFRQNEGLGTDQEDMDRKLSGGDVDPTEIEDFFEELEDLSESGPEMDTMSISSTPKPSLRPFFSSSRSLLHDNFSSPGFQDRLSDESSKGGRGDSDSHPEIWTDQDASDPQSTSPLKDKEPDRKSRLFHRDKPFGKPKKSLSEHRTLTAPSLILETVGESKKFVTEQINRVLGSDESLPDHLLIISANDPQGSLLANRLQETQLKVLPVLSTAEIRLTLTYLVNKIQKFCHTSAKSPNTIKIMLVGSDSFINNILRQYVDQLSLKPPEWQGYIKFLIVPLGSSSISRYLASVDSTYGAFFTGDKWRDVIEREVNEVVNRISHYMNSVNYTILLPVAEAMLTYKERSSDDESSQIFVPFVNDVRLGSLDSSTTVSVDLDETPATSGSSPPKITPPSSPNVNSVSISAPSREHCLVEPLELQIDYWTAGRSSEAKEVGKGKDSNKSTLKTNFKAVQIQRIPSPGEQPGSYFLMNYITKEKKQKIMRLGKKKEKERETENKNQQIEGVTRLICSPKTHTLPLKVSIDGVEWTGVKFFQLSAQWQTHIKTFPVALFSQNPS</sequence>
<feature type="region of interest" description="Disordered" evidence="3">
    <location>
        <begin position="223"/>
        <end position="300"/>
    </location>
</feature>
<dbReference type="InterPro" id="IPR057541">
    <property type="entry name" value="PACS1/2_N"/>
</dbReference>
<name>A0ABR1AL69_POLSC</name>
<feature type="region of interest" description="Disordered" evidence="3">
    <location>
        <begin position="431"/>
        <end position="500"/>
    </location>
</feature>
<accession>A0ABR1AL69</accession>
<feature type="domain" description="Phosphofurin acidic cluster sorting protein 1/2 C-terminal" evidence="4">
    <location>
        <begin position="521"/>
        <end position="911"/>
    </location>
</feature>